<dbReference type="Pfam" id="PF11958">
    <property type="entry name" value="DUF3472"/>
    <property type="match status" value="1"/>
</dbReference>
<evidence type="ECO:0000313" key="3">
    <source>
        <dbReference type="EMBL" id="CAH0378021.1"/>
    </source>
</evidence>
<protein>
    <recommendedName>
        <fullName evidence="2">Kazal-like domain-containing protein</fullName>
    </recommendedName>
</protein>
<dbReference type="PANTHER" id="PTHR21131:SF0">
    <property type="entry name" value="GEO10195P1-RELATED"/>
    <property type="match status" value="1"/>
</dbReference>
<dbReference type="Proteomes" id="UP000789595">
    <property type="component" value="Unassembled WGS sequence"/>
</dbReference>
<dbReference type="PROSITE" id="PS51465">
    <property type="entry name" value="KAZAL_2"/>
    <property type="match status" value="1"/>
</dbReference>
<gene>
    <name evidence="3" type="ORF">PECAL_5P25380</name>
</gene>
<dbReference type="InterPro" id="IPR002350">
    <property type="entry name" value="Kazal_dom"/>
</dbReference>
<dbReference type="PANTHER" id="PTHR21131">
    <property type="entry name" value="SERINE-TYPE ENDOPEPTIDASE INHIBITOR"/>
    <property type="match status" value="1"/>
</dbReference>
<keyword evidence="1" id="KW-0732">Signal</keyword>
<evidence type="ECO:0000256" key="1">
    <source>
        <dbReference type="SAM" id="SignalP"/>
    </source>
</evidence>
<dbReference type="InterPro" id="IPR036058">
    <property type="entry name" value="Kazal_dom_sf"/>
</dbReference>
<dbReference type="InterPro" id="IPR053265">
    <property type="entry name" value="Serpin"/>
</dbReference>
<name>A0A8J2T187_9STRA</name>
<reference evidence="3" key="1">
    <citation type="submission" date="2021-11" db="EMBL/GenBank/DDBJ databases">
        <authorList>
            <consortium name="Genoscope - CEA"/>
            <person name="William W."/>
        </authorList>
    </citation>
    <scope>NUCLEOTIDE SEQUENCE</scope>
</reference>
<feature type="domain" description="Kazal-like" evidence="2">
    <location>
        <begin position="367"/>
        <end position="417"/>
    </location>
</feature>
<keyword evidence="4" id="KW-1185">Reference proteome</keyword>
<organism evidence="3 4">
    <name type="scientific">Pelagomonas calceolata</name>
    <dbReference type="NCBI Taxonomy" id="35677"/>
    <lineage>
        <taxon>Eukaryota</taxon>
        <taxon>Sar</taxon>
        <taxon>Stramenopiles</taxon>
        <taxon>Ochrophyta</taxon>
        <taxon>Pelagophyceae</taxon>
        <taxon>Pelagomonadales</taxon>
        <taxon>Pelagomonadaceae</taxon>
        <taxon>Pelagomonas</taxon>
    </lineage>
</organism>
<dbReference type="OrthoDB" id="194931at2759"/>
<dbReference type="EMBL" id="CAKKNE010000005">
    <property type="protein sequence ID" value="CAH0378021.1"/>
    <property type="molecule type" value="Genomic_DNA"/>
</dbReference>
<evidence type="ECO:0000259" key="2">
    <source>
        <dbReference type="PROSITE" id="PS51465"/>
    </source>
</evidence>
<comment type="caution">
    <text evidence="3">The sequence shown here is derived from an EMBL/GenBank/DDBJ whole genome shotgun (WGS) entry which is preliminary data.</text>
</comment>
<dbReference type="CDD" id="cd00104">
    <property type="entry name" value="KAZAL_FS"/>
    <property type="match status" value="1"/>
</dbReference>
<feature type="chain" id="PRO_5035295969" description="Kazal-like domain-containing protein" evidence="1">
    <location>
        <begin position="16"/>
        <end position="446"/>
    </location>
</feature>
<accession>A0A8J2T187</accession>
<proteinExistence type="predicted"/>
<evidence type="ECO:0000313" key="4">
    <source>
        <dbReference type="Proteomes" id="UP000789595"/>
    </source>
</evidence>
<feature type="signal peptide" evidence="1">
    <location>
        <begin position="1"/>
        <end position="15"/>
    </location>
</feature>
<dbReference type="InterPro" id="IPR021862">
    <property type="entry name" value="DUF3472"/>
</dbReference>
<dbReference type="AlphaFoldDB" id="A0A8J2T187"/>
<dbReference type="PROSITE" id="PS51257">
    <property type="entry name" value="PROKAR_LIPOPROTEIN"/>
    <property type="match status" value="1"/>
</dbReference>
<dbReference type="Gene3D" id="3.30.60.30">
    <property type="match status" value="1"/>
</dbReference>
<dbReference type="Pfam" id="PF00050">
    <property type="entry name" value="Kazal_1"/>
    <property type="match status" value="1"/>
</dbReference>
<dbReference type="GO" id="GO:0005615">
    <property type="term" value="C:extracellular space"/>
    <property type="evidence" value="ECO:0007669"/>
    <property type="project" value="TreeGrafter"/>
</dbReference>
<sequence length="446" mass="46328">MRRFALFVAARAALAEVVCGGHSAASCDLCPQGNGAAWCNGECTWLDNECTSGCYGDEQASCSGDSCEWIDATGSCRDALSDSVRTASVHLNYSPSVAQAAFWWQRVEPRDVAEATYFASNGFQYGYGGVQQPTDSLDRAIFSIWDTCDTEHNTCDADDLATTVACGTGVTCTGFGGEGTGRKSQLDAELGAGPYYYVTQAHEVGDRAQFSGYIWSQSLGWRFLSRIELKAAADIDGLYSFVEQWVAGEDAARSARYGPTYMSDASAPTTFHQIDEATFSYGTLENHKHVNAWECASNSIAISTGGDTVQAAASGTSFPYDPAAPPTELVDFAAKVPCLQAATATDAVEACLAAPAPTAVPTAAAPSPSPSPTMSPPDHVDCAALWDPVCGGDGTTYSNACRADAAGVTYVSGACAAQALNFNITSGAAPRTTSAALAAAVAVLAA</sequence>
<dbReference type="SUPFAM" id="SSF100895">
    <property type="entry name" value="Kazal-type serine protease inhibitors"/>
    <property type="match status" value="1"/>
</dbReference>